<name>A0A6G9H533_9ACTN</name>
<dbReference type="EMBL" id="CP050177">
    <property type="protein sequence ID" value="QIQ05416.1"/>
    <property type="molecule type" value="Genomic_DNA"/>
</dbReference>
<sequence>MTPERASRPLVRPYVETGGRARADRCALERITLLHRVGGDVPRGLSDKQREAMELLRAGALSLVETASYLRLPVSLSKVVLADLIAAGCLKARPPAPLAAQHDPEMLRKVLDGLRRAKSSS</sequence>
<dbReference type="Pfam" id="PF05331">
    <property type="entry name" value="DUF742"/>
    <property type="match status" value="1"/>
</dbReference>
<dbReference type="PANTHER" id="PTHR36221:SF1">
    <property type="entry name" value="DUF742 DOMAIN-CONTAINING PROTEIN"/>
    <property type="match status" value="1"/>
</dbReference>
<gene>
    <name evidence="1" type="ORF">HA039_26790</name>
</gene>
<dbReference type="InterPro" id="IPR007995">
    <property type="entry name" value="DUF742"/>
</dbReference>
<accession>A0A6G9H533</accession>
<proteinExistence type="predicted"/>
<reference evidence="1 2" key="1">
    <citation type="submission" date="2020-03" db="EMBL/GenBank/DDBJ databases">
        <title>A novel species.</title>
        <authorList>
            <person name="Gao J."/>
        </authorList>
    </citation>
    <scope>NUCLEOTIDE SEQUENCE [LARGE SCALE GENOMIC DNA]</scope>
    <source>
        <strain evidence="1 2">QMT-12</strain>
    </source>
</reference>
<organism evidence="1 2">
    <name type="scientific">Streptomyces liangshanensis</name>
    <dbReference type="NCBI Taxonomy" id="2717324"/>
    <lineage>
        <taxon>Bacteria</taxon>
        <taxon>Bacillati</taxon>
        <taxon>Actinomycetota</taxon>
        <taxon>Actinomycetes</taxon>
        <taxon>Kitasatosporales</taxon>
        <taxon>Streptomycetaceae</taxon>
        <taxon>Streptomyces</taxon>
    </lineage>
</organism>
<dbReference type="AlphaFoldDB" id="A0A6G9H533"/>
<evidence type="ECO:0000313" key="1">
    <source>
        <dbReference type="EMBL" id="QIQ05416.1"/>
    </source>
</evidence>
<protein>
    <submittedName>
        <fullName evidence="1">DUF742 domain-containing protein</fullName>
    </submittedName>
</protein>
<dbReference type="KEGG" id="slia:HA039_26790"/>
<evidence type="ECO:0000313" key="2">
    <source>
        <dbReference type="Proteomes" id="UP000501179"/>
    </source>
</evidence>
<keyword evidence="2" id="KW-1185">Reference proteome</keyword>
<dbReference type="RefSeq" id="WP_167033917.1">
    <property type="nucleotide sequence ID" value="NZ_CP050177.1"/>
</dbReference>
<dbReference type="PANTHER" id="PTHR36221">
    <property type="entry name" value="DUF742 DOMAIN-CONTAINING PROTEIN"/>
    <property type="match status" value="1"/>
</dbReference>
<dbReference type="Proteomes" id="UP000501179">
    <property type="component" value="Chromosome"/>
</dbReference>